<reference evidence="2" key="1">
    <citation type="submission" date="2022-11" db="UniProtKB">
        <authorList>
            <consortium name="WormBaseParasite"/>
        </authorList>
    </citation>
    <scope>IDENTIFICATION</scope>
</reference>
<dbReference type="Proteomes" id="UP000887569">
    <property type="component" value="Unplaced"/>
</dbReference>
<keyword evidence="1" id="KW-1185">Reference proteome</keyword>
<evidence type="ECO:0000313" key="2">
    <source>
        <dbReference type="WBParaSite" id="PgB01_g202_t01"/>
    </source>
</evidence>
<accession>A0A914ZD71</accession>
<proteinExistence type="predicted"/>
<dbReference type="WBParaSite" id="PgB01_g202_t01">
    <property type="protein sequence ID" value="PgB01_g202_t01"/>
    <property type="gene ID" value="PgB01_g202"/>
</dbReference>
<name>A0A914ZD71_PARUN</name>
<dbReference type="AlphaFoldDB" id="A0A914ZD71"/>
<sequence length="179" mass="19208">MLDPVAPFIRDTSNRHLQCLIGRISTLMVASYRFRKLTSWFYLALLLCFIASGSCTDQTRSAKGSELNEQPIVASNTTSLAIRVKRQIGLGCCPMMCCGIGGILPPPIPIPPPIPPPIACCAPVLPPIPPPIPACCGCCLPVCLPICMTHCFGMVGGCGFGRRKRAAILARNISYPLLR</sequence>
<evidence type="ECO:0000313" key="1">
    <source>
        <dbReference type="Proteomes" id="UP000887569"/>
    </source>
</evidence>
<protein>
    <submittedName>
        <fullName evidence="2">Uncharacterized protein</fullName>
    </submittedName>
</protein>
<organism evidence="1 2">
    <name type="scientific">Parascaris univalens</name>
    <name type="common">Nematode worm</name>
    <dbReference type="NCBI Taxonomy" id="6257"/>
    <lineage>
        <taxon>Eukaryota</taxon>
        <taxon>Metazoa</taxon>
        <taxon>Ecdysozoa</taxon>
        <taxon>Nematoda</taxon>
        <taxon>Chromadorea</taxon>
        <taxon>Rhabditida</taxon>
        <taxon>Spirurina</taxon>
        <taxon>Ascaridomorpha</taxon>
        <taxon>Ascaridoidea</taxon>
        <taxon>Ascarididae</taxon>
        <taxon>Parascaris</taxon>
    </lineage>
</organism>